<dbReference type="InterPro" id="IPR017972">
    <property type="entry name" value="Cyt_P450_CS"/>
</dbReference>
<keyword evidence="6 11" id="KW-0560">Oxidoreductase</keyword>
<dbReference type="Gene3D" id="1.10.630.10">
    <property type="entry name" value="Cytochrome P450"/>
    <property type="match status" value="1"/>
</dbReference>
<dbReference type="PRINTS" id="PR00385">
    <property type="entry name" value="P450"/>
</dbReference>
<dbReference type="PANTHER" id="PTHR47943:SF2">
    <property type="entry name" value="CYTOCHROME P450"/>
    <property type="match status" value="1"/>
</dbReference>
<dbReference type="EMBL" id="JAEACU010000008">
    <property type="protein sequence ID" value="KAH7520680.1"/>
    <property type="molecule type" value="Genomic_DNA"/>
</dbReference>
<evidence type="ECO:0008006" key="14">
    <source>
        <dbReference type="Google" id="ProtNLM"/>
    </source>
</evidence>
<evidence type="ECO:0000256" key="9">
    <source>
        <dbReference type="ARBA" id="ARBA00023136"/>
    </source>
</evidence>
<dbReference type="GO" id="GO:0004497">
    <property type="term" value="F:monooxygenase activity"/>
    <property type="evidence" value="ECO:0007669"/>
    <property type="project" value="UniProtKB-KW"/>
</dbReference>
<evidence type="ECO:0000256" key="2">
    <source>
        <dbReference type="ARBA" id="ARBA00004370"/>
    </source>
</evidence>
<dbReference type="GO" id="GO:0005506">
    <property type="term" value="F:iron ion binding"/>
    <property type="evidence" value="ECO:0007669"/>
    <property type="project" value="InterPro"/>
</dbReference>
<evidence type="ECO:0000313" key="13">
    <source>
        <dbReference type="Proteomes" id="UP000813462"/>
    </source>
</evidence>
<organism evidence="12 13">
    <name type="scientific">Ziziphus jujuba var. spinosa</name>
    <dbReference type="NCBI Taxonomy" id="714518"/>
    <lineage>
        <taxon>Eukaryota</taxon>
        <taxon>Viridiplantae</taxon>
        <taxon>Streptophyta</taxon>
        <taxon>Embryophyta</taxon>
        <taxon>Tracheophyta</taxon>
        <taxon>Spermatophyta</taxon>
        <taxon>Magnoliopsida</taxon>
        <taxon>eudicotyledons</taxon>
        <taxon>Gunneridae</taxon>
        <taxon>Pentapetalae</taxon>
        <taxon>rosids</taxon>
        <taxon>fabids</taxon>
        <taxon>Rosales</taxon>
        <taxon>Rhamnaceae</taxon>
        <taxon>Paliureae</taxon>
        <taxon>Ziziphus</taxon>
    </lineage>
</organism>
<keyword evidence="4 10" id="KW-0349">Heme</keyword>
<comment type="caution">
    <text evidence="12">The sequence shown here is derived from an EMBL/GenBank/DDBJ whole genome shotgun (WGS) entry which is preliminary data.</text>
</comment>
<evidence type="ECO:0000256" key="5">
    <source>
        <dbReference type="ARBA" id="ARBA00022723"/>
    </source>
</evidence>
<evidence type="ECO:0000256" key="10">
    <source>
        <dbReference type="PIRSR" id="PIRSR602401-1"/>
    </source>
</evidence>
<gene>
    <name evidence="12" type="ORF">FEM48_Zijuj08G0170900</name>
</gene>
<dbReference type="PANTHER" id="PTHR47943">
    <property type="entry name" value="CYTOCHROME P450 93A3-LIKE"/>
    <property type="match status" value="1"/>
</dbReference>
<dbReference type="CDD" id="cd11072">
    <property type="entry name" value="CYP71-like"/>
    <property type="match status" value="1"/>
</dbReference>
<dbReference type="InterPro" id="IPR002401">
    <property type="entry name" value="Cyt_P450_E_grp-I"/>
</dbReference>
<evidence type="ECO:0000256" key="7">
    <source>
        <dbReference type="ARBA" id="ARBA00023004"/>
    </source>
</evidence>
<sequence length="550" mass="62461">MKKVGKVFDDFFEKIIDELTWSKDEDKNKDFVDVMLGFLGSEESEYRIERPISHGLDLDHSYTARPCLSLPIPTMEKNSNKKRLPPGPRGFPIFGSLHLLGEFPHRDLDRLAKQHGPIMHVRLGLKPVIVVSSPQAAELFLKTNDLVFASRPPHEASKHMNNDQRGLVLAQYSSYWRDVRKMCTLELLSNMKINSFRSMRKEEIRLFIDFLRESAGNRVAVDLSAKVSSLSADITCRMVFGKKFADSEFNERGFKAVIQEGMQLGAAPNLGDYIPQIAPLDLQGLTKKMKKVGKVFDDFFEKIIDEHVQCKDEDKNKDFVDVMLGFLGSQDPEYRIERPNIKAIMLDMLAASIDTASTTIDWAISELIKNPNTMKTIQKELENKVGMDRTVEESDLESLDYLNMVVKETLRLHPPAPLLVPHASTKDCTINGFHIPKKARVFINAWTIGRDPDAWTDAEKFFPERFVGSNIDVRGRDFQLIPFGSGRRGCPGIQLALTVVRLVLAQLVHCFDWELPDGMSSVELDMTEEFGLTVPRAKHLLAIPTYRLHK</sequence>
<feature type="binding site" description="axial binding residue" evidence="10">
    <location>
        <position position="490"/>
    </location>
    <ligand>
        <name>heme</name>
        <dbReference type="ChEBI" id="CHEBI:30413"/>
    </ligand>
    <ligandPart>
        <name>Fe</name>
        <dbReference type="ChEBI" id="CHEBI:18248"/>
    </ligandPart>
</feature>
<dbReference type="Proteomes" id="UP000813462">
    <property type="component" value="Unassembled WGS sequence"/>
</dbReference>
<dbReference type="GO" id="GO:0016705">
    <property type="term" value="F:oxidoreductase activity, acting on paired donors, with incorporation or reduction of molecular oxygen"/>
    <property type="evidence" value="ECO:0007669"/>
    <property type="project" value="InterPro"/>
</dbReference>
<dbReference type="PRINTS" id="PR00463">
    <property type="entry name" value="EP450I"/>
</dbReference>
<dbReference type="GO" id="GO:0016020">
    <property type="term" value="C:membrane"/>
    <property type="evidence" value="ECO:0007669"/>
    <property type="project" value="UniProtKB-SubCell"/>
</dbReference>
<evidence type="ECO:0000256" key="11">
    <source>
        <dbReference type="RuleBase" id="RU000461"/>
    </source>
</evidence>
<accession>A0A978V0B4</accession>
<dbReference type="FunFam" id="1.10.630.10:FF:000011">
    <property type="entry name" value="Cytochrome P450 83B1"/>
    <property type="match status" value="1"/>
</dbReference>
<protein>
    <recommendedName>
        <fullName evidence="14">Cytochrome P450 CYP736A12-like</fullName>
    </recommendedName>
</protein>
<keyword evidence="9" id="KW-0472">Membrane</keyword>
<dbReference type="SUPFAM" id="SSF48264">
    <property type="entry name" value="Cytochrome P450"/>
    <property type="match status" value="1"/>
</dbReference>
<dbReference type="GO" id="GO:0020037">
    <property type="term" value="F:heme binding"/>
    <property type="evidence" value="ECO:0007669"/>
    <property type="project" value="InterPro"/>
</dbReference>
<dbReference type="AlphaFoldDB" id="A0A978V0B4"/>
<evidence type="ECO:0000256" key="3">
    <source>
        <dbReference type="ARBA" id="ARBA00010617"/>
    </source>
</evidence>
<proteinExistence type="inferred from homology"/>
<evidence type="ECO:0000256" key="8">
    <source>
        <dbReference type="ARBA" id="ARBA00023033"/>
    </source>
</evidence>
<keyword evidence="7 10" id="KW-0408">Iron</keyword>
<keyword evidence="5 10" id="KW-0479">Metal-binding</keyword>
<comment type="subcellular location">
    <subcellularLocation>
        <location evidence="2">Membrane</location>
    </subcellularLocation>
</comment>
<dbReference type="Pfam" id="PF00067">
    <property type="entry name" value="p450"/>
    <property type="match status" value="1"/>
</dbReference>
<evidence type="ECO:0000313" key="12">
    <source>
        <dbReference type="EMBL" id="KAH7520680.1"/>
    </source>
</evidence>
<dbReference type="InterPro" id="IPR001128">
    <property type="entry name" value="Cyt_P450"/>
</dbReference>
<name>A0A978V0B4_ZIZJJ</name>
<comment type="cofactor">
    <cofactor evidence="1 10">
        <name>heme</name>
        <dbReference type="ChEBI" id="CHEBI:30413"/>
    </cofactor>
</comment>
<dbReference type="InterPro" id="IPR036396">
    <property type="entry name" value="Cyt_P450_sf"/>
</dbReference>
<evidence type="ECO:0000256" key="1">
    <source>
        <dbReference type="ARBA" id="ARBA00001971"/>
    </source>
</evidence>
<evidence type="ECO:0000256" key="6">
    <source>
        <dbReference type="ARBA" id="ARBA00023002"/>
    </source>
</evidence>
<evidence type="ECO:0000256" key="4">
    <source>
        <dbReference type="ARBA" id="ARBA00022617"/>
    </source>
</evidence>
<dbReference type="PROSITE" id="PS00086">
    <property type="entry name" value="CYTOCHROME_P450"/>
    <property type="match status" value="1"/>
</dbReference>
<keyword evidence="8 11" id="KW-0503">Monooxygenase</keyword>
<reference evidence="12" key="1">
    <citation type="journal article" date="2021" name="Front. Plant Sci.">
        <title>Chromosome-Scale Genome Assembly for Chinese Sour Jujube and Insights Into Its Genome Evolution and Domestication Signature.</title>
        <authorList>
            <person name="Shen L.-Y."/>
            <person name="Luo H."/>
            <person name="Wang X.-L."/>
            <person name="Wang X.-M."/>
            <person name="Qiu X.-J."/>
            <person name="Liu H."/>
            <person name="Zhou S.-S."/>
            <person name="Jia K.-H."/>
            <person name="Nie S."/>
            <person name="Bao Y.-T."/>
            <person name="Zhang R.-G."/>
            <person name="Yun Q.-Z."/>
            <person name="Chai Y.-H."/>
            <person name="Lu J.-Y."/>
            <person name="Li Y."/>
            <person name="Zhao S.-W."/>
            <person name="Mao J.-F."/>
            <person name="Jia S.-G."/>
            <person name="Mao Y.-M."/>
        </authorList>
    </citation>
    <scope>NUCLEOTIDE SEQUENCE</scope>
    <source>
        <strain evidence="12">AT0</strain>
        <tissue evidence="12">Leaf</tissue>
    </source>
</reference>
<comment type="similarity">
    <text evidence="3 11">Belongs to the cytochrome P450 family.</text>
</comment>